<dbReference type="SMART" id="SM00256">
    <property type="entry name" value="FBOX"/>
    <property type="match status" value="1"/>
</dbReference>
<dbReference type="InterPro" id="IPR001810">
    <property type="entry name" value="F-box_dom"/>
</dbReference>
<dbReference type="SUPFAM" id="SSF81383">
    <property type="entry name" value="F-box domain"/>
    <property type="match status" value="1"/>
</dbReference>
<name>N1QUT8_AEGTA</name>
<dbReference type="Gene3D" id="1.20.1280.50">
    <property type="match status" value="1"/>
</dbReference>
<accession>N1QUT8</accession>
<evidence type="ECO:0000313" key="1">
    <source>
        <dbReference type="EnsemblPlants" id="EMT13207"/>
    </source>
</evidence>
<dbReference type="InterPro" id="IPR036047">
    <property type="entry name" value="F-box-like_dom_sf"/>
</dbReference>
<organism evidence="1">
    <name type="scientific">Aegilops tauschii</name>
    <name type="common">Tausch's goatgrass</name>
    <name type="synonym">Aegilops squarrosa</name>
    <dbReference type="NCBI Taxonomy" id="37682"/>
    <lineage>
        <taxon>Eukaryota</taxon>
        <taxon>Viridiplantae</taxon>
        <taxon>Streptophyta</taxon>
        <taxon>Embryophyta</taxon>
        <taxon>Tracheophyta</taxon>
        <taxon>Spermatophyta</taxon>
        <taxon>Magnoliopsida</taxon>
        <taxon>Liliopsida</taxon>
        <taxon>Poales</taxon>
        <taxon>Poaceae</taxon>
        <taxon>BOP clade</taxon>
        <taxon>Pooideae</taxon>
        <taxon>Triticodae</taxon>
        <taxon>Triticeae</taxon>
        <taxon>Triticinae</taxon>
        <taxon>Aegilops</taxon>
    </lineage>
</organism>
<dbReference type="InterPro" id="IPR055290">
    <property type="entry name" value="At3g26010-like"/>
</dbReference>
<reference evidence="1" key="1">
    <citation type="submission" date="2015-06" db="UniProtKB">
        <authorList>
            <consortium name="EnsemblPlants"/>
        </authorList>
    </citation>
    <scope>IDENTIFICATION</scope>
</reference>
<dbReference type="PANTHER" id="PTHR35546:SF18">
    <property type="entry name" value="F-BOX DOMAIN-CONTAINING PROTEIN"/>
    <property type="match status" value="1"/>
</dbReference>
<dbReference type="PANTHER" id="PTHR35546">
    <property type="entry name" value="F-BOX PROTEIN INTERACTION DOMAIN PROTEIN-RELATED"/>
    <property type="match status" value="1"/>
</dbReference>
<dbReference type="Pfam" id="PF00646">
    <property type="entry name" value="F-box"/>
    <property type="match status" value="1"/>
</dbReference>
<dbReference type="ExpressionAtlas" id="N1QUT8">
    <property type="expression patterns" value="baseline"/>
</dbReference>
<dbReference type="EnsemblPlants" id="EMT13207">
    <property type="protein sequence ID" value="EMT13207"/>
    <property type="gene ID" value="F775_11517"/>
</dbReference>
<dbReference type="AlphaFoldDB" id="N1QUT8"/>
<protein>
    <submittedName>
        <fullName evidence="1">Uncharacterized protein</fullName>
    </submittedName>
</protein>
<sequence length="273" mass="30995">MEKARKEEEEQALEGLPNDLLREIMSRVPYRSLCRLKCVSPAWLLLCSDPGVRRRSPQTLSGFFGDSPDGTTRFINLSGRGWPLVDPSLPFLRGFENVKLLDCCGGILLCHGMRAWRAEYIVCNPATEEIWAALPVPRSHHAPPESYVHDRTISFCFDPAVPSRFTVFVIIDDDHDIITAIEVYSSDAREWASMSSGWGHQKRIGSPSRQIFWDEWRSCESGYFFLDGTLYFIACYDSGYNIFDSEGSTMHLIVTVDMDVREYLEDNSTAAQS</sequence>
<proteinExistence type="predicted"/>